<sequence>MVVCKIFVEGSGLDPQSLLQVHEVDSCFTVFFWWLCDSDKIRLIHMLIHMLLQPQLQYSPCVFQDHLFRMPQGLSSCKPCMPRTEILFPMQASHAEQRTSKQEHDSHCLVAEQRMQNSTFPPWIRGLMVSSA</sequence>
<dbReference type="EMBL" id="CAJVPL010000028">
    <property type="protein sequence ID" value="CAG8435755.1"/>
    <property type="molecule type" value="Genomic_DNA"/>
</dbReference>
<reference evidence="1" key="1">
    <citation type="submission" date="2021-06" db="EMBL/GenBank/DDBJ databases">
        <authorList>
            <person name="Kallberg Y."/>
            <person name="Tangrot J."/>
            <person name="Rosling A."/>
        </authorList>
    </citation>
    <scope>NUCLEOTIDE SEQUENCE</scope>
    <source>
        <strain evidence="1">MT106</strain>
    </source>
</reference>
<organism evidence="1 2">
    <name type="scientific">Ambispora gerdemannii</name>
    <dbReference type="NCBI Taxonomy" id="144530"/>
    <lineage>
        <taxon>Eukaryota</taxon>
        <taxon>Fungi</taxon>
        <taxon>Fungi incertae sedis</taxon>
        <taxon>Mucoromycota</taxon>
        <taxon>Glomeromycotina</taxon>
        <taxon>Glomeromycetes</taxon>
        <taxon>Archaeosporales</taxon>
        <taxon>Ambisporaceae</taxon>
        <taxon>Ambispora</taxon>
    </lineage>
</organism>
<comment type="caution">
    <text evidence="1">The sequence shown here is derived from an EMBL/GenBank/DDBJ whole genome shotgun (WGS) entry which is preliminary data.</text>
</comment>
<gene>
    <name evidence="1" type="ORF">AGERDE_LOCUS578</name>
</gene>
<proteinExistence type="predicted"/>
<protein>
    <submittedName>
        <fullName evidence="1">1503_t:CDS:1</fullName>
    </submittedName>
</protein>
<dbReference type="AlphaFoldDB" id="A0A9N8YJ72"/>
<accession>A0A9N8YJ72</accession>
<evidence type="ECO:0000313" key="1">
    <source>
        <dbReference type="EMBL" id="CAG8435755.1"/>
    </source>
</evidence>
<evidence type="ECO:0000313" key="2">
    <source>
        <dbReference type="Proteomes" id="UP000789831"/>
    </source>
</evidence>
<keyword evidence="2" id="KW-1185">Reference proteome</keyword>
<dbReference type="Proteomes" id="UP000789831">
    <property type="component" value="Unassembled WGS sequence"/>
</dbReference>
<name>A0A9N8YJ72_9GLOM</name>